<evidence type="ECO:0000256" key="4">
    <source>
        <dbReference type="PROSITE-ProRule" id="PRU00176"/>
    </source>
</evidence>
<dbReference type="AlphaFoldDB" id="A0A6F9DQS1"/>
<proteinExistence type="evidence at transcript level"/>
<keyword evidence="2" id="KW-0677">Repeat</keyword>
<dbReference type="FunFam" id="3.30.70.330:FF:000018">
    <property type="entry name" value="Polypyrimidine tract-binding protein 2 isoform 1"/>
    <property type="match status" value="1"/>
</dbReference>
<dbReference type="InterPro" id="IPR055204">
    <property type="entry name" value="HNRNPL_RRM"/>
</dbReference>
<dbReference type="SMART" id="SM00360">
    <property type="entry name" value="RRM"/>
    <property type="match status" value="4"/>
</dbReference>
<dbReference type="GO" id="GO:0006397">
    <property type="term" value="P:mRNA processing"/>
    <property type="evidence" value="ECO:0007669"/>
    <property type="project" value="InterPro"/>
</dbReference>
<keyword evidence="1" id="KW-0597">Phosphoprotein</keyword>
<feature type="domain" description="RRM" evidence="5">
    <location>
        <begin position="495"/>
        <end position="569"/>
    </location>
</feature>
<dbReference type="InterPro" id="IPR035979">
    <property type="entry name" value="RBD_domain_sf"/>
</dbReference>
<dbReference type="NCBIfam" id="TIGR01649">
    <property type="entry name" value="hnRNP-L_PTB"/>
    <property type="match status" value="1"/>
</dbReference>
<dbReference type="EMBL" id="LR789393">
    <property type="protein sequence ID" value="CAB3265255.1"/>
    <property type="molecule type" value="mRNA"/>
</dbReference>
<dbReference type="GO" id="GO:0003723">
    <property type="term" value="F:RNA binding"/>
    <property type="evidence" value="ECO:0007669"/>
    <property type="project" value="UniProtKB-UniRule"/>
</dbReference>
<dbReference type="Gene3D" id="3.30.70.330">
    <property type="match status" value="4"/>
</dbReference>
<dbReference type="InterPro" id="IPR012677">
    <property type="entry name" value="Nucleotide-bd_a/b_plait_sf"/>
</dbReference>
<evidence type="ECO:0000259" key="5">
    <source>
        <dbReference type="PROSITE" id="PS50102"/>
    </source>
</evidence>
<evidence type="ECO:0000256" key="2">
    <source>
        <dbReference type="ARBA" id="ARBA00022737"/>
    </source>
</evidence>
<evidence type="ECO:0000313" key="6">
    <source>
        <dbReference type="EMBL" id="CAB3265255.1"/>
    </source>
</evidence>
<evidence type="ECO:0000256" key="3">
    <source>
        <dbReference type="ARBA" id="ARBA00022884"/>
    </source>
</evidence>
<dbReference type="SUPFAM" id="SSF54928">
    <property type="entry name" value="RNA-binding domain, RBD"/>
    <property type="match status" value="3"/>
</dbReference>
<dbReference type="Pfam" id="PF22976">
    <property type="entry name" value="RRM_10"/>
    <property type="match status" value="1"/>
</dbReference>
<feature type="domain" description="RRM" evidence="5">
    <location>
        <begin position="93"/>
        <end position="167"/>
    </location>
</feature>
<gene>
    <name evidence="6" type="primary">Ptbp1-001</name>
</gene>
<dbReference type="InterPro" id="IPR006536">
    <property type="entry name" value="HnRNP-L/PTB"/>
</dbReference>
<dbReference type="InterPro" id="IPR021790">
    <property type="entry name" value="PTBP1-like_RRM2"/>
</dbReference>
<organism evidence="6">
    <name type="scientific">Phallusia mammillata</name>
    <dbReference type="NCBI Taxonomy" id="59560"/>
    <lineage>
        <taxon>Eukaryota</taxon>
        <taxon>Metazoa</taxon>
        <taxon>Chordata</taxon>
        <taxon>Tunicata</taxon>
        <taxon>Ascidiacea</taxon>
        <taxon>Phlebobranchia</taxon>
        <taxon>Ascidiidae</taxon>
        <taxon>Phallusia</taxon>
    </lineage>
</organism>
<feature type="domain" description="RRM" evidence="5">
    <location>
        <begin position="378"/>
        <end position="452"/>
    </location>
</feature>
<dbReference type="Pfam" id="PF13893">
    <property type="entry name" value="RRM_5"/>
    <property type="match status" value="1"/>
</dbReference>
<reference evidence="6" key="1">
    <citation type="submission" date="2020-04" db="EMBL/GenBank/DDBJ databases">
        <authorList>
            <person name="Neveu A P."/>
        </authorList>
    </citation>
    <scope>NUCLEOTIDE SEQUENCE</scope>
    <source>
        <tissue evidence="6">Whole embryo</tissue>
    </source>
</reference>
<protein>
    <submittedName>
        <fullName evidence="6">Polypyrimidine tract-binding protein 1-like</fullName>
    </submittedName>
</protein>
<evidence type="ECO:0000256" key="1">
    <source>
        <dbReference type="ARBA" id="ARBA00022553"/>
    </source>
</evidence>
<dbReference type="CDD" id="cd12425">
    <property type="entry name" value="RRM4_PTBP1_like"/>
    <property type="match status" value="1"/>
</dbReference>
<sequence length="571" mass="62455">MSLVFLPVTGGPAMQQIAMQPLPGQGTVCIAGAQPPMSQQFVFSAPAPAFERPILHQATKRNNEDTSHLLAGSVDNGAKKIKTERLDPSVVSRVVHLRSLPSDVSETEVIQLGMSFGRVTNILMLKGKNQAFLEMEDEEAATMMVTGSEVTPPSIRDRLIFVQFSNHKELKTDNSPNQLKAQAALQAMQQGDAGGGQNHVLRIVVENMLYPITIDILHTIFSKFGVVLKIITFNKNNQFQALLQMGDAIQSQTAKLSLDGQNIYNSCCTLRIEYSKLTSLNVKYNNDKSRDYTRNDLPSGESSILGQNALSNVLTGAAGLMPSPYTSQAAIAALQQNPLASLVTSNVIGMNSGAASTSSLGNTAVAAQLAAFVGVNNAVLHVSNLNEEMVTPQALFVLFGVYGDVIRVKILFQNQNSALVQMNDYTQAQLVIRFLHGVKLFGRGLKIVMSKHSQVQMPKEGQEMSKLTQDYTNSPLHRFKKPGSKNFQNIFPPSEVLHLSNIPPETTEEFLTELFSQNSTVQAFKFFAKDRRMALVKLASIDEAVKCLVLLHNAKLSETNHLRVSFSKGHI</sequence>
<dbReference type="Pfam" id="PF11835">
    <property type="entry name" value="RRM_8"/>
    <property type="match status" value="1"/>
</dbReference>
<keyword evidence="3 4" id="KW-0694">RNA-binding</keyword>
<dbReference type="CDD" id="cd12693">
    <property type="entry name" value="RRM2_PTBP1_like"/>
    <property type="match status" value="1"/>
</dbReference>
<accession>A0A6F9DQS1</accession>
<dbReference type="FunFam" id="3.30.70.330:FF:000341">
    <property type="entry name" value="Hephaestus, isoform C"/>
    <property type="match status" value="1"/>
</dbReference>
<name>A0A6F9DQS1_9ASCI</name>
<dbReference type="PROSITE" id="PS50102">
    <property type="entry name" value="RRM"/>
    <property type="match status" value="3"/>
</dbReference>
<dbReference type="InterPro" id="IPR000504">
    <property type="entry name" value="RRM_dom"/>
</dbReference>
<dbReference type="GO" id="GO:0005634">
    <property type="term" value="C:nucleus"/>
    <property type="evidence" value="ECO:0007669"/>
    <property type="project" value="InterPro"/>
</dbReference>
<dbReference type="PANTHER" id="PTHR15592">
    <property type="entry name" value="MATRIN 3/NUCLEAR PROTEIN 220-RELATED"/>
    <property type="match status" value="1"/>
</dbReference>